<dbReference type="EMBL" id="KV920683">
    <property type="protein sequence ID" value="OSX68348.1"/>
    <property type="molecule type" value="Genomic_DNA"/>
</dbReference>
<organism evidence="2 3">
    <name type="scientific">Porphyra umbilicalis</name>
    <name type="common">Purple laver</name>
    <name type="synonym">Red alga</name>
    <dbReference type="NCBI Taxonomy" id="2786"/>
    <lineage>
        <taxon>Eukaryota</taxon>
        <taxon>Rhodophyta</taxon>
        <taxon>Bangiophyceae</taxon>
        <taxon>Bangiales</taxon>
        <taxon>Bangiaceae</taxon>
        <taxon>Porphyra</taxon>
    </lineage>
</organism>
<dbReference type="AlphaFoldDB" id="A0A1X6NIA2"/>
<reference evidence="2 3" key="1">
    <citation type="submission" date="2017-03" db="EMBL/GenBank/DDBJ databases">
        <title>WGS assembly of Porphyra umbilicalis.</title>
        <authorList>
            <person name="Brawley S.H."/>
            <person name="Blouin N.A."/>
            <person name="Ficko-Blean E."/>
            <person name="Wheeler G.L."/>
            <person name="Lohr M."/>
            <person name="Goodson H.V."/>
            <person name="Jenkins J.W."/>
            <person name="Blaby-Haas C.E."/>
            <person name="Helliwell K.E."/>
            <person name="Chan C."/>
            <person name="Marriage T."/>
            <person name="Bhattacharya D."/>
            <person name="Klein A.S."/>
            <person name="Badis Y."/>
            <person name="Brodie J."/>
            <person name="Cao Y."/>
            <person name="Collen J."/>
            <person name="Dittami S.M."/>
            <person name="Gachon C.M."/>
            <person name="Green B.R."/>
            <person name="Karpowicz S."/>
            <person name="Kim J.W."/>
            <person name="Kudahl U."/>
            <person name="Lin S."/>
            <person name="Michel G."/>
            <person name="Mittag M."/>
            <person name="Olson B.J."/>
            <person name="Pangilinan J."/>
            <person name="Peng Y."/>
            <person name="Qiu H."/>
            <person name="Shu S."/>
            <person name="Singer J.T."/>
            <person name="Smith A.G."/>
            <person name="Sprecher B.N."/>
            <person name="Wagner V."/>
            <person name="Wang W."/>
            <person name="Wang Z.-Y."/>
            <person name="Yan J."/>
            <person name="Yarish C."/>
            <person name="Zoeuner-Riek S."/>
            <person name="Zhuang Y."/>
            <person name="Zou Y."/>
            <person name="Lindquist E.A."/>
            <person name="Grimwood J."/>
            <person name="Barry K."/>
            <person name="Rokhsar D.S."/>
            <person name="Schmutz J."/>
            <person name="Stiller J.W."/>
            <person name="Grossman A.R."/>
            <person name="Prochnik S.E."/>
        </authorList>
    </citation>
    <scope>NUCLEOTIDE SEQUENCE [LARGE SCALE GENOMIC DNA]</scope>
    <source>
        <strain evidence="2">4086291</strain>
    </source>
</reference>
<sequence length="246" mass="26198">RLPPRPVFPTTGERGRRPRRRPPARRRGVPPRDAAAAGPPAQQRQSAPLPWSVRRRVTRAVGARPVAGAADRPGGSPQLPVGQPRRRPPARRRGVPPRDAAAAGPPAQQRQSAPLPWSVRRRVTRAVGARPVAGAADRPGGSPQLPVGQKGGVADPPRQGPGCPSARDPRVHQRCPRRRRGGAASPRRPRPGTAAAVGRRPPPPARGARGGTPAARLRPPPRSLFRYVRGSVLAPIFPQRSGCRGR</sequence>
<feature type="compositionally biased region" description="Basic residues" evidence="1">
    <location>
        <begin position="16"/>
        <end position="29"/>
    </location>
</feature>
<feature type="compositionally biased region" description="Basic residues" evidence="1">
    <location>
        <begin position="172"/>
        <end position="181"/>
    </location>
</feature>
<feature type="non-terminal residue" evidence="2">
    <location>
        <position position="246"/>
    </location>
</feature>
<gene>
    <name evidence="2" type="ORF">BU14_2957s0001</name>
</gene>
<feature type="compositionally biased region" description="Low complexity" evidence="1">
    <location>
        <begin position="97"/>
        <end position="111"/>
    </location>
</feature>
<feature type="compositionally biased region" description="Low complexity" evidence="1">
    <location>
        <begin position="125"/>
        <end position="141"/>
    </location>
</feature>
<proteinExistence type="predicted"/>
<name>A0A1X6NIA2_PORUM</name>
<feature type="compositionally biased region" description="Low complexity" evidence="1">
    <location>
        <begin position="182"/>
        <end position="199"/>
    </location>
</feature>
<evidence type="ECO:0000256" key="1">
    <source>
        <dbReference type="SAM" id="MobiDB-lite"/>
    </source>
</evidence>
<feature type="region of interest" description="Disordered" evidence="1">
    <location>
        <begin position="1"/>
        <end position="223"/>
    </location>
</feature>
<accession>A0A1X6NIA2</accession>
<evidence type="ECO:0000313" key="2">
    <source>
        <dbReference type="EMBL" id="OSX68348.1"/>
    </source>
</evidence>
<feature type="compositionally biased region" description="Basic residues" evidence="1">
    <location>
        <begin position="84"/>
        <end position="95"/>
    </location>
</feature>
<dbReference type="Proteomes" id="UP000218209">
    <property type="component" value="Unassembled WGS sequence"/>
</dbReference>
<feature type="compositionally biased region" description="Low complexity" evidence="1">
    <location>
        <begin position="31"/>
        <end position="48"/>
    </location>
</feature>
<feature type="non-terminal residue" evidence="2">
    <location>
        <position position="1"/>
    </location>
</feature>
<protein>
    <submittedName>
        <fullName evidence="2">Uncharacterized protein</fullName>
    </submittedName>
</protein>
<keyword evidence="3" id="KW-1185">Reference proteome</keyword>
<feature type="compositionally biased region" description="Low complexity" evidence="1">
    <location>
        <begin position="59"/>
        <end position="83"/>
    </location>
</feature>
<evidence type="ECO:0000313" key="3">
    <source>
        <dbReference type="Proteomes" id="UP000218209"/>
    </source>
</evidence>